<dbReference type="Proteomes" id="UP000196573">
    <property type="component" value="Unassembled WGS sequence"/>
</dbReference>
<dbReference type="AlphaFoldDB" id="A0A1X7APJ1"/>
<organism evidence="1 2">
    <name type="scientific">Parendozoicomonas haliclonae</name>
    <dbReference type="NCBI Taxonomy" id="1960125"/>
    <lineage>
        <taxon>Bacteria</taxon>
        <taxon>Pseudomonadati</taxon>
        <taxon>Pseudomonadota</taxon>
        <taxon>Gammaproteobacteria</taxon>
        <taxon>Oceanospirillales</taxon>
        <taxon>Endozoicomonadaceae</taxon>
        <taxon>Parendozoicomonas</taxon>
    </lineage>
</organism>
<gene>
    <name evidence="1" type="ORF">EHSB41UT_03854</name>
</gene>
<evidence type="ECO:0000313" key="1">
    <source>
        <dbReference type="EMBL" id="SMA50063.1"/>
    </source>
</evidence>
<evidence type="ECO:0000313" key="2">
    <source>
        <dbReference type="Proteomes" id="UP000196573"/>
    </source>
</evidence>
<dbReference type="EMBL" id="FWPT01000010">
    <property type="protein sequence ID" value="SMA50063.1"/>
    <property type="molecule type" value="Genomic_DNA"/>
</dbReference>
<protein>
    <submittedName>
        <fullName evidence="1">Uncharacterized protein</fullName>
    </submittedName>
</protein>
<sequence length="185" mass="20885">MLKPLVITLISSVILSTSALDQQINKDSLHVYSESDLNLEDKNPFNISCDFEVSFSRTDNDETFESHATYTSKGFLIFEHYNTSSAVFDASIDYKGEEIPAPQNRLPRRTLLIHFQHKDTAYPYSDTKISAYKDAGNANPDTSDIDTPLISELVPSAYDTLDDIKIERISQRCPIKLEDVINNSQ</sequence>
<reference evidence="1 2" key="1">
    <citation type="submission" date="2017-03" db="EMBL/GenBank/DDBJ databases">
        <authorList>
            <person name="Afonso C.L."/>
            <person name="Miller P.J."/>
            <person name="Scott M.A."/>
            <person name="Spackman E."/>
            <person name="Goraichik I."/>
            <person name="Dimitrov K.M."/>
            <person name="Suarez D.L."/>
            <person name="Swayne D.E."/>
        </authorList>
    </citation>
    <scope>NUCLEOTIDE SEQUENCE [LARGE SCALE GENOMIC DNA]</scope>
    <source>
        <strain evidence="1">SB41UT1</strain>
    </source>
</reference>
<keyword evidence="2" id="KW-1185">Reference proteome</keyword>
<proteinExistence type="predicted"/>
<dbReference type="RefSeq" id="WP_087112505.1">
    <property type="nucleotide sequence ID" value="NZ_CBCSCN010000005.1"/>
</dbReference>
<accession>A0A1X7APJ1</accession>
<name>A0A1X7APJ1_9GAMM</name>